<keyword evidence="3" id="KW-0813">Transport</keyword>
<dbReference type="InterPro" id="IPR017871">
    <property type="entry name" value="ABC_transporter-like_CS"/>
</dbReference>
<dbReference type="InterPro" id="IPR050352">
    <property type="entry name" value="ABCG_transporters"/>
</dbReference>
<comment type="caution">
    <text evidence="8">The sequence shown here is derived from an EMBL/GenBank/DDBJ whole genome shotgun (WGS) entry which is preliminary data.</text>
</comment>
<feature type="non-terminal residue" evidence="8">
    <location>
        <position position="1"/>
    </location>
</feature>
<sequence length="199" mass="22584">VSIPKQILSEEQNGFIPHNIHLKLELKELCYSIKEKKGKGKYMKEILKDVNVEFNSGRLTAIIGPSGAGKTTLLNILSGFRKQNFKGCITLNGEKQNQRDLRIISSYIPQEFEMHPLLTIRETLLTAANLKLETKISQWKKIAMVNDIVELLGMKKVENTFVGKLSGGEKKRLSIGIELLTNPPIMLFDEPTRNLKMYE</sequence>
<dbReference type="GO" id="GO:0016887">
    <property type="term" value="F:ATP hydrolysis activity"/>
    <property type="evidence" value="ECO:0007669"/>
    <property type="project" value="InterPro"/>
</dbReference>
<dbReference type="PANTHER" id="PTHR48041">
    <property type="entry name" value="ABC TRANSPORTER G FAMILY MEMBER 28"/>
    <property type="match status" value="1"/>
</dbReference>
<evidence type="ECO:0000256" key="1">
    <source>
        <dbReference type="ARBA" id="ARBA00004141"/>
    </source>
</evidence>
<accession>A0AAD8AEU1</accession>
<comment type="subcellular location">
    <subcellularLocation>
        <location evidence="1">Membrane</location>
        <topology evidence="1">Multi-pass membrane protein</topology>
    </subcellularLocation>
</comment>
<evidence type="ECO:0000313" key="9">
    <source>
        <dbReference type="Proteomes" id="UP001233999"/>
    </source>
</evidence>
<dbReference type="EMBL" id="JASPKZ010001584">
    <property type="protein sequence ID" value="KAJ9597819.1"/>
    <property type="molecule type" value="Genomic_DNA"/>
</dbReference>
<evidence type="ECO:0000256" key="5">
    <source>
        <dbReference type="ARBA" id="ARBA00022989"/>
    </source>
</evidence>
<keyword evidence="9" id="KW-1185">Reference proteome</keyword>
<dbReference type="PROSITE" id="PS00211">
    <property type="entry name" value="ABC_TRANSPORTER_1"/>
    <property type="match status" value="1"/>
</dbReference>
<evidence type="ECO:0000259" key="7">
    <source>
        <dbReference type="Pfam" id="PF00005"/>
    </source>
</evidence>
<keyword evidence="4" id="KW-0812">Transmembrane</keyword>
<evidence type="ECO:0000256" key="4">
    <source>
        <dbReference type="ARBA" id="ARBA00022692"/>
    </source>
</evidence>
<comment type="similarity">
    <text evidence="2">Belongs to the ABC transporter superfamily. ABCG family. Eye pigment precursor importer (TC 3.A.1.204) subfamily.</text>
</comment>
<dbReference type="GO" id="GO:0042626">
    <property type="term" value="F:ATPase-coupled transmembrane transporter activity"/>
    <property type="evidence" value="ECO:0007669"/>
    <property type="project" value="TreeGrafter"/>
</dbReference>
<dbReference type="InterPro" id="IPR003439">
    <property type="entry name" value="ABC_transporter-like_ATP-bd"/>
</dbReference>
<reference evidence="8" key="1">
    <citation type="journal article" date="2023" name="IScience">
        <title>Live-bearing cockroach genome reveals convergent evolutionary mechanisms linked to viviparity in insects and beyond.</title>
        <authorList>
            <person name="Fouks B."/>
            <person name="Harrison M.C."/>
            <person name="Mikhailova A.A."/>
            <person name="Marchal E."/>
            <person name="English S."/>
            <person name="Carruthers M."/>
            <person name="Jennings E.C."/>
            <person name="Chiamaka E.L."/>
            <person name="Frigard R.A."/>
            <person name="Pippel M."/>
            <person name="Attardo G.M."/>
            <person name="Benoit J.B."/>
            <person name="Bornberg-Bauer E."/>
            <person name="Tobe S.S."/>
        </authorList>
    </citation>
    <scope>NUCLEOTIDE SEQUENCE</scope>
    <source>
        <strain evidence="8">Stay&amp;Tobe</strain>
    </source>
</reference>
<evidence type="ECO:0000256" key="2">
    <source>
        <dbReference type="ARBA" id="ARBA00005814"/>
    </source>
</evidence>
<dbReference type="Gene3D" id="3.40.50.300">
    <property type="entry name" value="P-loop containing nucleotide triphosphate hydrolases"/>
    <property type="match status" value="1"/>
</dbReference>
<gene>
    <name evidence="8" type="ORF">L9F63_011314</name>
</gene>
<dbReference type="Proteomes" id="UP001233999">
    <property type="component" value="Unassembled WGS sequence"/>
</dbReference>
<dbReference type="GO" id="GO:0005886">
    <property type="term" value="C:plasma membrane"/>
    <property type="evidence" value="ECO:0007669"/>
    <property type="project" value="TreeGrafter"/>
</dbReference>
<dbReference type="Pfam" id="PF00005">
    <property type="entry name" value="ABC_tran"/>
    <property type="match status" value="1"/>
</dbReference>
<keyword evidence="5" id="KW-1133">Transmembrane helix</keyword>
<proteinExistence type="inferred from homology"/>
<keyword evidence="6" id="KW-0472">Membrane</keyword>
<feature type="non-terminal residue" evidence="8">
    <location>
        <position position="199"/>
    </location>
</feature>
<name>A0AAD8AEU1_DIPPU</name>
<feature type="domain" description="ABC transporter" evidence="7">
    <location>
        <begin position="47"/>
        <end position="192"/>
    </location>
</feature>
<evidence type="ECO:0000313" key="8">
    <source>
        <dbReference type="EMBL" id="KAJ9597819.1"/>
    </source>
</evidence>
<dbReference type="SUPFAM" id="SSF52540">
    <property type="entry name" value="P-loop containing nucleoside triphosphate hydrolases"/>
    <property type="match status" value="1"/>
</dbReference>
<dbReference type="PANTHER" id="PTHR48041:SF118">
    <property type="entry name" value="ATP-BINDING CASSETTE TRANSPORTER (ABC TRANSPORTER) FAMILY G MEMBER 16"/>
    <property type="match status" value="1"/>
</dbReference>
<dbReference type="AlphaFoldDB" id="A0AAD8AEU1"/>
<dbReference type="GO" id="GO:0005524">
    <property type="term" value="F:ATP binding"/>
    <property type="evidence" value="ECO:0007669"/>
    <property type="project" value="InterPro"/>
</dbReference>
<organism evidence="8 9">
    <name type="scientific">Diploptera punctata</name>
    <name type="common">Pacific beetle cockroach</name>
    <dbReference type="NCBI Taxonomy" id="6984"/>
    <lineage>
        <taxon>Eukaryota</taxon>
        <taxon>Metazoa</taxon>
        <taxon>Ecdysozoa</taxon>
        <taxon>Arthropoda</taxon>
        <taxon>Hexapoda</taxon>
        <taxon>Insecta</taxon>
        <taxon>Pterygota</taxon>
        <taxon>Neoptera</taxon>
        <taxon>Polyneoptera</taxon>
        <taxon>Dictyoptera</taxon>
        <taxon>Blattodea</taxon>
        <taxon>Blaberoidea</taxon>
        <taxon>Blaberidae</taxon>
        <taxon>Diplopterinae</taxon>
        <taxon>Diploptera</taxon>
    </lineage>
</organism>
<evidence type="ECO:0000256" key="3">
    <source>
        <dbReference type="ARBA" id="ARBA00022448"/>
    </source>
</evidence>
<protein>
    <recommendedName>
        <fullName evidence="7">ABC transporter domain-containing protein</fullName>
    </recommendedName>
</protein>
<evidence type="ECO:0000256" key="6">
    <source>
        <dbReference type="ARBA" id="ARBA00023136"/>
    </source>
</evidence>
<dbReference type="InterPro" id="IPR027417">
    <property type="entry name" value="P-loop_NTPase"/>
</dbReference>
<reference evidence="8" key="2">
    <citation type="submission" date="2023-05" db="EMBL/GenBank/DDBJ databases">
        <authorList>
            <person name="Fouks B."/>
        </authorList>
    </citation>
    <scope>NUCLEOTIDE SEQUENCE</scope>
    <source>
        <strain evidence="8">Stay&amp;Tobe</strain>
        <tissue evidence="8">Testes</tissue>
    </source>
</reference>